<keyword evidence="1" id="KW-1133">Transmembrane helix</keyword>
<comment type="caution">
    <text evidence="2">The sequence shown here is derived from an EMBL/GenBank/DDBJ whole genome shotgun (WGS) entry which is preliminary data.</text>
</comment>
<feature type="transmembrane region" description="Helical" evidence="1">
    <location>
        <begin position="12"/>
        <end position="34"/>
    </location>
</feature>
<evidence type="ECO:0000256" key="1">
    <source>
        <dbReference type="SAM" id="Phobius"/>
    </source>
</evidence>
<name>A0A0M0BVD9_9ARCH</name>
<dbReference type="EMBL" id="LFWV01000002">
    <property type="protein sequence ID" value="KON32419.1"/>
    <property type="molecule type" value="Genomic_DNA"/>
</dbReference>
<sequence>MMHGKTERDRKIWFSMWFLASIATFGTAFFPMFYRLIGNRNNHFRRQAELEKQIATFLRKQGKEPPTSYSFTEMNKKAWTAAVILIIPVFAITYLLSRDLLTHERHQDRFLASVFPERIFMPQTIPIEKYALITIVTLGLGIVYWLYKIINMYNSHFEAHQEVEKQIVKLMEENEIGESM</sequence>
<keyword evidence="1" id="KW-0812">Transmembrane</keyword>
<accession>A0A0M0BVD9</accession>
<gene>
    <name evidence="2" type="ORF">AC478_00265</name>
</gene>
<keyword evidence="1" id="KW-0472">Membrane</keyword>
<evidence type="ECO:0008006" key="4">
    <source>
        <dbReference type="Google" id="ProtNLM"/>
    </source>
</evidence>
<dbReference type="Proteomes" id="UP000054016">
    <property type="component" value="Unassembled WGS sequence"/>
</dbReference>
<evidence type="ECO:0000313" key="2">
    <source>
        <dbReference type="EMBL" id="KON32419.1"/>
    </source>
</evidence>
<feature type="transmembrane region" description="Helical" evidence="1">
    <location>
        <begin position="78"/>
        <end position="96"/>
    </location>
</feature>
<reference evidence="3" key="1">
    <citation type="submission" date="2015-06" db="EMBL/GenBank/DDBJ databases">
        <title>New insights into the roles of widespread benthic archaea in carbon and nitrogen cycling.</title>
        <authorList>
            <person name="Lazar C.S."/>
            <person name="Baker B.J."/>
            <person name="Seitz K.W."/>
            <person name="Hyde A.S."/>
            <person name="Dick G.J."/>
            <person name="Hinrichs K.-U."/>
            <person name="Teske A.P."/>
        </authorList>
    </citation>
    <scope>NUCLEOTIDE SEQUENCE [LARGE SCALE GENOMIC DNA]</scope>
</reference>
<dbReference type="AlphaFoldDB" id="A0A0M0BVD9"/>
<evidence type="ECO:0000313" key="3">
    <source>
        <dbReference type="Proteomes" id="UP000054016"/>
    </source>
</evidence>
<feature type="transmembrane region" description="Helical" evidence="1">
    <location>
        <begin position="130"/>
        <end position="147"/>
    </location>
</feature>
<organism evidence="2 3">
    <name type="scientific">miscellaneous Crenarchaeota group-1 archaeon SG8-32-3</name>
    <dbReference type="NCBI Taxonomy" id="1685125"/>
    <lineage>
        <taxon>Archaea</taxon>
        <taxon>Candidatus Bathyarchaeota</taxon>
        <taxon>MCG-1</taxon>
    </lineage>
</organism>
<proteinExistence type="predicted"/>
<protein>
    <recommendedName>
        <fullName evidence="4">DUF4234 domain-containing protein</fullName>
    </recommendedName>
</protein>